<evidence type="ECO:0000313" key="3">
    <source>
        <dbReference type="EMBL" id="QJW90769.1"/>
    </source>
</evidence>
<dbReference type="PANTHER" id="PTHR15032:SF4">
    <property type="entry name" value="N-ACYL-PHOSPHATIDYLETHANOLAMINE-HYDROLYZING PHOSPHOLIPASE D"/>
    <property type="match status" value="1"/>
</dbReference>
<feature type="chain" id="PRO_5027015048" description="Metallo-beta-lactamase domain-containing protein" evidence="1">
    <location>
        <begin position="31"/>
        <end position="238"/>
    </location>
</feature>
<dbReference type="AlphaFoldDB" id="A0A6M5Y9V9"/>
<dbReference type="Proteomes" id="UP000502756">
    <property type="component" value="Chromosome"/>
</dbReference>
<evidence type="ECO:0000256" key="1">
    <source>
        <dbReference type="SAM" id="SignalP"/>
    </source>
</evidence>
<keyword evidence="4" id="KW-1185">Reference proteome</keyword>
<gene>
    <name evidence="3" type="ORF">HNV11_15965</name>
</gene>
<dbReference type="Gene3D" id="3.60.15.10">
    <property type="entry name" value="Ribonuclease Z/Hydroxyacylglutathione hydrolase-like"/>
    <property type="match status" value="1"/>
</dbReference>
<feature type="signal peptide" evidence="1">
    <location>
        <begin position="1"/>
        <end position="30"/>
    </location>
</feature>
<dbReference type="RefSeq" id="WP_171740613.1">
    <property type="nucleotide sequence ID" value="NZ_CP053435.1"/>
</dbReference>
<dbReference type="GO" id="GO:0005737">
    <property type="term" value="C:cytoplasm"/>
    <property type="evidence" value="ECO:0007669"/>
    <property type="project" value="TreeGrafter"/>
</dbReference>
<dbReference type="PROSITE" id="PS51257">
    <property type="entry name" value="PROKAR_LIPOPROTEIN"/>
    <property type="match status" value="1"/>
</dbReference>
<reference evidence="3 4" key="1">
    <citation type="submission" date="2020-05" db="EMBL/GenBank/DDBJ databases">
        <title>Genome sequencing of Spirosoma sp. TS118.</title>
        <authorList>
            <person name="Lee J.-H."/>
            <person name="Jeong S."/>
            <person name="Zhao L."/>
            <person name="Jung J.-H."/>
            <person name="Kim M.-K."/>
            <person name="Lim S."/>
        </authorList>
    </citation>
    <scope>NUCLEOTIDE SEQUENCE [LARGE SCALE GENOMIC DNA]</scope>
    <source>
        <strain evidence="3 4">TS118</strain>
    </source>
</reference>
<dbReference type="InterPro" id="IPR001279">
    <property type="entry name" value="Metallo-B-lactamas"/>
</dbReference>
<accession>A0A6M5Y9V9</accession>
<protein>
    <recommendedName>
        <fullName evidence="2">Metallo-beta-lactamase domain-containing protein</fullName>
    </recommendedName>
</protein>
<feature type="domain" description="Metallo-beta-lactamase" evidence="2">
    <location>
        <begin position="125"/>
        <end position="212"/>
    </location>
</feature>
<dbReference type="EMBL" id="CP053435">
    <property type="protein sequence ID" value="QJW90769.1"/>
    <property type="molecule type" value="Genomic_DNA"/>
</dbReference>
<proteinExistence type="predicted"/>
<dbReference type="KEGG" id="stae:HNV11_15965"/>
<organism evidence="3 4">
    <name type="scientific">Spirosoma taeanense</name>
    <dbReference type="NCBI Taxonomy" id="2735870"/>
    <lineage>
        <taxon>Bacteria</taxon>
        <taxon>Pseudomonadati</taxon>
        <taxon>Bacteroidota</taxon>
        <taxon>Cytophagia</taxon>
        <taxon>Cytophagales</taxon>
        <taxon>Cytophagaceae</taxon>
        <taxon>Spirosoma</taxon>
    </lineage>
</organism>
<dbReference type="SUPFAM" id="SSF56281">
    <property type="entry name" value="Metallo-hydrolase/oxidoreductase"/>
    <property type="match status" value="1"/>
</dbReference>
<evidence type="ECO:0000259" key="2">
    <source>
        <dbReference type="Pfam" id="PF12706"/>
    </source>
</evidence>
<dbReference type="InterPro" id="IPR036866">
    <property type="entry name" value="RibonucZ/Hydroxyglut_hydro"/>
</dbReference>
<keyword evidence="1" id="KW-0732">Signal</keyword>
<dbReference type="Pfam" id="PF12706">
    <property type="entry name" value="Lactamase_B_2"/>
    <property type="match status" value="1"/>
</dbReference>
<evidence type="ECO:0000313" key="4">
    <source>
        <dbReference type="Proteomes" id="UP000502756"/>
    </source>
</evidence>
<sequence length="238" mass="25854">MKKSLRVTSQWLGGLALLLLVGTVSCQLNAQMGGTPTQADEQVFAQSGHYHDGQFVNGQPTQLMTGGTQLGAMRQLLFHRSPQVNPPGPLPMHSLDSLTLTRPTPGLAQVTWFGHSASLVELAGRRVLLDPVLSIKMGPIRGVAPVRYNPQVPITAEKLPFIDAVLISHDHYDHLDYQTIQTIKDKVGVFCVPLGVGAHFRRWGVADSHIREVSWGIRSSCRGYYSSASPRGTMPVGG</sequence>
<name>A0A6M5Y9V9_9BACT</name>
<dbReference type="PANTHER" id="PTHR15032">
    <property type="entry name" value="N-ACYL-PHOSPHATIDYLETHANOLAMINE-HYDROLYZING PHOSPHOLIPASE D"/>
    <property type="match status" value="1"/>
</dbReference>